<reference evidence="8 9" key="1">
    <citation type="journal article" date="2015" name="Genome Biol.">
        <title>Comparative genomics of Steinernema reveals deeply conserved gene regulatory networks.</title>
        <authorList>
            <person name="Dillman A.R."/>
            <person name="Macchietto M."/>
            <person name="Porter C.F."/>
            <person name="Rogers A."/>
            <person name="Williams B."/>
            <person name="Antoshechkin I."/>
            <person name="Lee M.M."/>
            <person name="Goodwin Z."/>
            <person name="Lu X."/>
            <person name="Lewis E.E."/>
            <person name="Goodrich-Blair H."/>
            <person name="Stock S.P."/>
            <person name="Adams B.J."/>
            <person name="Sternberg P.W."/>
            <person name="Mortazavi A."/>
        </authorList>
    </citation>
    <scope>NUCLEOTIDE SEQUENCE [LARGE SCALE GENOMIC DNA]</scope>
    <source>
        <strain evidence="8 9">ALL</strain>
    </source>
</reference>
<evidence type="ECO:0000256" key="4">
    <source>
        <dbReference type="ARBA" id="ARBA00023136"/>
    </source>
</evidence>
<feature type="transmembrane region" description="Helical" evidence="6">
    <location>
        <begin position="115"/>
        <end position="137"/>
    </location>
</feature>
<evidence type="ECO:0000256" key="5">
    <source>
        <dbReference type="RuleBase" id="RU000688"/>
    </source>
</evidence>
<organism evidence="8 9">
    <name type="scientific">Steinernema carpocapsae</name>
    <name type="common">Entomopathogenic nematode</name>
    <dbReference type="NCBI Taxonomy" id="34508"/>
    <lineage>
        <taxon>Eukaryota</taxon>
        <taxon>Metazoa</taxon>
        <taxon>Ecdysozoa</taxon>
        <taxon>Nematoda</taxon>
        <taxon>Chromadorea</taxon>
        <taxon>Rhabditida</taxon>
        <taxon>Tylenchina</taxon>
        <taxon>Panagrolaimomorpha</taxon>
        <taxon>Strongyloidoidea</taxon>
        <taxon>Steinernematidae</taxon>
        <taxon>Steinernema</taxon>
    </lineage>
</organism>
<comment type="caution">
    <text evidence="8">The sequence shown here is derived from an EMBL/GenBank/DDBJ whole genome shotgun (WGS) entry which is preliminary data.</text>
</comment>
<dbReference type="STRING" id="34508.A0A4U5P0M3"/>
<dbReference type="InterPro" id="IPR053352">
    <property type="entry name" value="FMRFamide_rcpt"/>
</dbReference>
<comment type="similarity">
    <text evidence="5">Belongs to the G-protein coupled receptor 1 family.</text>
</comment>
<comment type="subcellular location">
    <subcellularLocation>
        <location evidence="1">Membrane</location>
    </subcellularLocation>
</comment>
<dbReference type="EMBL" id="AZBU02000003">
    <property type="protein sequence ID" value="TKR89173.1"/>
    <property type="molecule type" value="Genomic_DNA"/>
</dbReference>
<keyword evidence="5" id="KW-0297">G-protein coupled receptor</keyword>
<keyword evidence="2 5" id="KW-0812">Transmembrane</keyword>
<dbReference type="AlphaFoldDB" id="A0A4U5P0M3"/>
<feature type="transmembrane region" description="Helical" evidence="6">
    <location>
        <begin position="260"/>
        <end position="280"/>
    </location>
</feature>
<dbReference type="CDD" id="cd14978">
    <property type="entry name" value="7tmA_FMRFamide_R-like"/>
    <property type="match status" value="1"/>
</dbReference>
<feature type="transmembrane region" description="Helical" evidence="6">
    <location>
        <begin position="31"/>
        <end position="61"/>
    </location>
</feature>
<dbReference type="OrthoDB" id="10011262at2759"/>
<keyword evidence="9" id="KW-1185">Reference proteome</keyword>
<evidence type="ECO:0000313" key="8">
    <source>
        <dbReference type="EMBL" id="TKR89173.1"/>
    </source>
</evidence>
<dbReference type="Pfam" id="PF00001">
    <property type="entry name" value="7tm_1"/>
    <property type="match status" value="1"/>
</dbReference>
<protein>
    <recommendedName>
        <fullName evidence="7">G-protein coupled receptors family 1 profile domain-containing protein</fullName>
    </recommendedName>
</protein>
<proteinExistence type="inferred from homology"/>
<dbReference type="GO" id="GO:0016020">
    <property type="term" value="C:membrane"/>
    <property type="evidence" value="ECO:0007669"/>
    <property type="project" value="UniProtKB-SubCell"/>
</dbReference>
<feature type="domain" description="G-protein coupled receptors family 1 profile" evidence="7">
    <location>
        <begin position="53"/>
        <end position="316"/>
    </location>
</feature>
<dbReference type="InterPro" id="IPR000276">
    <property type="entry name" value="GPCR_Rhodpsn"/>
</dbReference>
<dbReference type="SUPFAM" id="SSF81321">
    <property type="entry name" value="Family A G protein-coupled receptor-like"/>
    <property type="match status" value="1"/>
</dbReference>
<dbReference type="GO" id="GO:0004930">
    <property type="term" value="F:G protein-coupled receptor activity"/>
    <property type="evidence" value="ECO:0007669"/>
    <property type="project" value="UniProtKB-KW"/>
</dbReference>
<feature type="transmembrane region" description="Helical" evidence="6">
    <location>
        <begin position="207"/>
        <end position="229"/>
    </location>
</feature>
<reference evidence="8 9" key="2">
    <citation type="journal article" date="2019" name="G3 (Bethesda)">
        <title>Hybrid Assembly of the Genome of the Entomopathogenic Nematode Steinernema carpocapsae Identifies the X-Chromosome.</title>
        <authorList>
            <person name="Serra L."/>
            <person name="Macchietto M."/>
            <person name="Macias-Munoz A."/>
            <person name="McGill C.J."/>
            <person name="Rodriguez I.M."/>
            <person name="Rodriguez B."/>
            <person name="Murad R."/>
            <person name="Mortazavi A."/>
        </authorList>
    </citation>
    <scope>NUCLEOTIDE SEQUENCE [LARGE SCALE GENOMIC DNA]</scope>
    <source>
        <strain evidence="8 9">ALL</strain>
    </source>
</reference>
<evidence type="ECO:0000256" key="3">
    <source>
        <dbReference type="ARBA" id="ARBA00022989"/>
    </source>
</evidence>
<dbReference type="Proteomes" id="UP000298663">
    <property type="component" value="Unassembled WGS sequence"/>
</dbReference>
<dbReference type="PANTHER" id="PTHR47323">
    <property type="entry name" value="FMRFAMIDE PEPTIDE RECEPTOR FAMILY-RELATED"/>
    <property type="match status" value="1"/>
</dbReference>
<dbReference type="SMART" id="SM01381">
    <property type="entry name" value="7TM_GPCR_Srsx"/>
    <property type="match status" value="1"/>
</dbReference>
<evidence type="ECO:0000259" key="7">
    <source>
        <dbReference type="PROSITE" id="PS50262"/>
    </source>
</evidence>
<evidence type="ECO:0000256" key="2">
    <source>
        <dbReference type="ARBA" id="ARBA00022692"/>
    </source>
</evidence>
<feature type="transmembrane region" description="Helical" evidence="6">
    <location>
        <begin position="158"/>
        <end position="175"/>
    </location>
</feature>
<dbReference type="InterPro" id="IPR017452">
    <property type="entry name" value="GPCR_Rhodpsn_7TM"/>
</dbReference>
<dbReference type="Gene3D" id="1.20.1070.10">
    <property type="entry name" value="Rhodopsin 7-helix transmembrane proteins"/>
    <property type="match status" value="1"/>
</dbReference>
<gene>
    <name evidence="8" type="ORF">L596_013314</name>
</gene>
<evidence type="ECO:0000313" key="9">
    <source>
        <dbReference type="Proteomes" id="UP000298663"/>
    </source>
</evidence>
<sequence>MDADAGGQSIVISLNDEAQDLPEMDEESSQMLFSLSLMCTLVMVIMCMAGVVGNSLSLFIFTRPSFRKRSINVLLAALSASDLCLCLLAIPVFSISQLQALVPSLSKLVAANVLIFAYPVTLMLQSMSVWMLVTITIDRYLAVCHPFTVRIYCTTTRALITIGLIVLFAVGYNFVRFWEWTLNTETDGAQVDEVIQPLLRGDRMFMLLYQNIATLITQFFIPLLVLCILNLEVARAILRAGETRRELVASEKREHSTAKMMLFVVIVFIFCYTLSFILNLAEILDEDLFRQPIGYLLNDVNNILVVINSSSSFIFYTKYSSRYRGQLRTMFIIRHIAARWDCCFLPHHMRRADGTAEYTTITGISGKVSYYEKKGRNNL</sequence>
<evidence type="ECO:0000256" key="6">
    <source>
        <dbReference type="SAM" id="Phobius"/>
    </source>
</evidence>
<dbReference type="PRINTS" id="PR00237">
    <property type="entry name" value="GPCRRHODOPSN"/>
</dbReference>
<name>A0A4U5P0M3_STECR</name>
<dbReference type="PANTHER" id="PTHR47323:SF6">
    <property type="entry name" value="G-PROTEIN COUPLED RECEPTORS FAMILY 1 PROFILE DOMAIN-CONTAINING PROTEIN"/>
    <property type="match status" value="1"/>
</dbReference>
<feature type="transmembrane region" description="Helical" evidence="6">
    <location>
        <begin position="73"/>
        <end position="95"/>
    </location>
</feature>
<keyword evidence="4 6" id="KW-0472">Membrane</keyword>
<keyword evidence="5" id="KW-0675">Receptor</keyword>
<keyword evidence="3 6" id="KW-1133">Transmembrane helix</keyword>
<keyword evidence="5" id="KW-0807">Transducer</keyword>
<evidence type="ECO:0000256" key="1">
    <source>
        <dbReference type="ARBA" id="ARBA00004370"/>
    </source>
</evidence>
<dbReference type="PROSITE" id="PS00237">
    <property type="entry name" value="G_PROTEIN_RECEP_F1_1"/>
    <property type="match status" value="1"/>
</dbReference>
<dbReference type="PROSITE" id="PS50262">
    <property type="entry name" value="G_PROTEIN_RECEP_F1_2"/>
    <property type="match status" value="1"/>
</dbReference>
<feature type="transmembrane region" description="Helical" evidence="6">
    <location>
        <begin position="300"/>
        <end position="319"/>
    </location>
</feature>
<accession>A0A4U5P0M3</accession>